<evidence type="ECO:0000313" key="4">
    <source>
        <dbReference type="EMBL" id="MFM9520495.1"/>
    </source>
</evidence>
<protein>
    <submittedName>
        <fullName evidence="4">DUF5666 domain-containing protein</fullName>
    </submittedName>
</protein>
<evidence type="ECO:0000259" key="3">
    <source>
        <dbReference type="Pfam" id="PF18914"/>
    </source>
</evidence>
<name>A0ABW9HHN0_9PSED</name>
<feature type="domain" description="DUF5666" evidence="3">
    <location>
        <begin position="178"/>
        <end position="233"/>
    </location>
</feature>
<sequence length="549" mass="56406">MTVKLRLIRAIALVLGLGFAIVLQAAPACVSQNDAGTSEVPVIQAPGGTGGTGAAPGGMGGTGIDADNGGVGGTGAPLKKRPGGIGGTGAVAGGVGGTGISDDNGGVGGTGIVGTITGFASICVNGVEVHFNNNVPVSENGIASSSTRLAIGQVVAVQAFNSRRGLEAGRISILHAYEGPLTALPRDSMPMRVMGQPVRLAKGAQVAAGLRPGDPVRVSGLRDARGEVVASRIDRAPGLKEASAIGPVDRSGYLQGLKLSNHPGPAQEMLVRGHWSGRELDVNQSRPDPSLPFIGRAHNAVIEGLVQGRQDRHLVVGGFNVTLAHDTVFVGVQASQLGLDRRVRINGVFTGAREVQATRIELPRERSDSPASNRHGRLGSSEQDTDDSSGSGNSNGSSGSSGSGDSGNSGSSGNSGNSGSSRGSGNSGSDRSGRSESTGSVIDDTRHGGGDSHGGGDKIERVDVDKSGKSERVEKVDQSGKVEKVERVERVEKVEKVERPEKVEKVDRPEKVEKVDRPEKVEKIEKVDRPEKVEKVEPAEKIDHSGRSG</sequence>
<keyword evidence="5" id="KW-1185">Reference proteome</keyword>
<feature type="domain" description="DUF5666" evidence="3">
    <location>
        <begin position="303"/>
        <end position="361"/>
    </location>
</feature>
<dbReference type="Proteomes" id="UP001631987">
    <property type="component" value="Unassembled WGS sequence"/>
</dbReference>
<evidence type="ECO:0000256" key="2">
    <source>
        <dbReference type="SAM" id="SignalP"/>
    </source>
</evidence>
<reference evidence="4 5" key="1">
    <citation type="submission" date="2024-12" db="EMBL/GenBank/DDBJ databases">
        <title>Pseudomonas species isolated from Lotus nodules promote plant growth.</title>
        <authorList>
            <person name="Yu Y.-H."/>
            <person name="Kurtenbach J."/>
            <person name="Crosbie D."/>
            <person name="Brachmann A."/>
            <person name="Marin M."/>
        </authorList>
    </citation>
    <scope>NUCLEOTIDE SEQUENCE [LARGE SCALE GENOMIC DNA]</scope>
    <source>
        <strain evidence="4 5">PLb12A</strain>
    </source>
</reference>
<accession>A0ABW9HHN0</accession>
<organism evidence="4 5">
    <name type="scientific">Pseudomonas monachiensis</name>
    <dbReference type="NCBI Taxonomy" id="3060212"/>
    <lineage>
        <taxon>Bacteria</taxon>
        <taxon>Pseudomonadati</taxon>
        <taxon>Pseudomonadota</taxon>
        <taxon>Gammaproteobacteria</taxon>
        <taxon>Pseudomonadales</taxon>
        <taxon>Pseudomonadaceae</taxon>
        <taxon>Pseudomonas</taxon>
    </lineage>
</organism>
<evidence type="ECO:0000256" key="1">
    <source>
        <dbReference type="SAM" id="MobiDB-lite"/>
    </source>
</evidence>
<feature type="compositionally biased region" description="Low complexity" evidence="1">
    <location>
        <begin position="388"/>
        <end position="398"/>
    </location>
</feature>
<comment type="caution">
    <text evidence="4">The sequence shown here is derived from an EMBL/GenBank/DDBJ whole genome shotgun (WGS) entry which is preliminary data.</text>
</comment>
<feature type="region of interest" description="Disordered" evidence="1">
    <location>
        <begin position="359"/>
        <end position="481"/>
    </location>
</feature>
<proteinExistence type="predicted"/>
<feature type="region of interest" description="Disordered" evidence="1">
    <location>
        <begin position="498"/>
        <end position="517"/>
    </location>
</feature>
<evidence type="ECO:0000313" key="5">
    <source>
        <dbReference type="Proteomes" id="UP001631987"/>
    </source>
</evidence>
<feature type="signal peptide" evidence="2">
    <location>
        <begin position="1"/>
        <end position="25"/>
    </location>
</feature>
<dbReference type="InterPro" id="IPR043724">
    <property type="entry name" value="DUF5666"/>
</dbReference>
<feature type="compositionally biased region" description="Basic and acidic residues" evidence="1">
    <location>
        <begin position="443"/>
        <end position="481"/>
    </location>
</feature>
<feature type="domain" description="DUF5666" evidence="3">
    <location>
        <begin position="111"/>
        <end position="171"/>
    </location>
</feature>
<feature type="compositionally biased region" description="Low complexity" evidence="1">
    <location>
        <begin position="408"/>
        <end position="430"/>
    </location>
</feature>
<feature type="region of interest" description="Disordered" evidence="1">
    <location>
        <begin position="529"/>
        <end position="549"/>
    </location>
</feature>
<keyword evidence="2" id="KW-0732">Signal</keyword>
<dbReference type="RefSeq" id="WP_409079311.1">
    <property type="nucleotide sequence ID" value="NZ_CP178857.1"/>
</dbReference>
<dbReference type="Pfam" id="PF18914">
    <property type="entry name" value="DUF5666"/>
    <property type="match status" value="3"/>
</dbReference>
<feature type="chain" id="PRO_5047346451" evidence="2">
    <location>
        <begin position="26"/>
        <end position="549"/>
    </location>
</feature>
<dbReference type="EMBL" id="JBJVNW010000018">
    <property type="protein sequence ID" value="MFM9520495.1"/>
    <property type="molecule type" value="Genomic_DNA"/>
</dbReference>
<gene>
    <name evidence="4" type="ORF">ACKKH4_25030</name>
</gene>